<dbReference type="SFLD" id="SFLDS00019">
    <property type="entry name" value="Glutathione_Transferase_(cytos"/>
    <property type="match status" value="1"/>
</dbReference>
<dbReference type="InterPro" id="IPR004046">
    <property type="entry name" value="GST_C"/>
</dbReference>
<dbReference type="FunFam" id="3.40.30.10:FF:000035">
    <property type="entry name" value="hematopoietic prostaglandin D synthase"/>
    <property type="match status" value="1"/>
</dbReference>
<evidence type="ECO:0000256" key="2">
    <source>
        <dbReference type="ARBA" id="ARBA00012452"/>
    </source>
</evidence>
<evidence type="ECO:0000256" key="3">
    <source>
        <dbReference type="ARBA" id="ARBA00022679"/>
    </source>
</evidence>
<proteinExistence type="inferred from homology"/>
<dbReference type="PANTHER" id="PTHR11571">
    <property type="entry name" value="GLUTATHIONE S-TRANSFERASE"/>
    <property type="match status" value="1"/>
</dbReference>
<name>A0A8J5V7N8_9HYME</name>
<gene>
    <name evidence="8" type="ORF">G9C98_004346</name>
</gene>
<dbReference type="InterPro" id="IPR004045">
    <property type="entry name" value="Glutathione_S-Trfase_N"/>
</dbReference>
<dbReference type="PROSITE" id="PS50404">
    <property type="entry name" value="GST_NTER"/>
    <property type="match status" value="1"/>
</dbReference>
<dbReference type="CDD" id="cd03039">
    <property type="entry name" value="GST_N_Sigma_like"/>
    <property type="match status" value="1"/>
</dbReference>
<reference evidence="8" key="2">
    <citation type="submission" date="2021-04" db="EMBL/GenBank/DDBJ databases">
        <title>Genome-wide patterns of bracovirus chromosomal integration into multiple host tissues during parasitism.</title>
        <authorList>
            <person name="Chebbi M.A.C."/>
        </authorList>
    </citation>
    <scope>NUCLEOTIDE SEQUENCE</scope>
    <source>
        <tissue evidence="8">Whole body</tissue>
    </source>
</reference>
<dbReference type="InterPro" id="IPR050213">
    <property type="entry name" value="GST_superfamily"/>
</dbReference>
<dbReference type="EC" id="2.5.1.18" evidence="2"/>
<dbReference type="OrthoDB" id="414243at2759"/>
<dbReference type="Pfam" id="PF02798">
    <property type="entry name" value="GST_N"/>
    <property type="match status" value="1"/>
</dbReference>
<reference evidence="8" key="1">
    <citation type="submission" date="2020-03" db="EMBL/GenBank/DDBJ databases">
        <authorList>
            <person name="Chebbi M.A."/>
            <person name="Drezen J.M."/>
        </authorList>
    </citation>
    <scope>NUCLEOTIDE SEQUENCE</scope>
    <source>
        <tissue evidence="8">Whole body</tissue>
    </source>
</reference>
<protein>
    <recommendedName>
        <fullName evidence="2">glutathione transferase</fullName>
        <ecNumber evidence="2">2.5.1.18</ecNumber>
    </recommendedName>
</protein>
<comment type="subunit">
    <text evidence="1">Homodimer.</text>
</comment>
<organism evidence="8 9">
    <name type="scientific">Cotesia typhae</name>
    <dbReference type="NCBI Taxonomy" id="2053667"/>
    <lineage>
        <taxon>Eukaryota</taxon>
        <taxon>Metazoa</taxon>
        <taxon>Ecdysozoa</taxon>
        <taxon>Arthropoda</taxon>
        <taxon>Hexapoda</taxon>
        <taxon>Insecta</taxon>
        <taxon>Pterygota</taxon>
        <taxon>Neoptera</taxon>
        <taxon>Endopterygota</taxon>
        <taxon>Hymenoptera</taxon>
        <taxon>Apocrita</taxon>
        <taxon>Ichneumonoidea</taxon>
        <taxon>Braconidae</taxon>
        <taxon>Microgastrinae</taxon>
        <taxon>Cotesia</taxon>
    </lineage>
</organism>
<comment type="similarity">
    <text evidence="4">Belongs to the GST superfamily. Sigma family.</text>
</comment>
<dbReference type="SFLD" id="SFLDG01205">
    <property type="entry name" value="AMPS.1"/>
    <property type="match status" value="1"/>
</dbReference>
<feature type="domain" description="GST N-terminal" evidence="6">
    <location>
        <begin position="3"/>
        <end position="81"/>
    </location>
</feature>
<sequence>MPHQYKLTYFNVMGLGEPIRFLLSYGGHQFQDFRVDRLNEWPKMKPDTPFGQLPILEIDGKPYCQSVPICRYLAKQMDLIGETDLNALQIDSIVEALYELRKHVALFYRESNPEIKTKRKEEVLTKTLPFYLNKLESCADNGYFVNGKLSYADIFFAAIHDSLVNACGVEITKEHPNLKKIRKNVLSVPKIKEWVDKRPKLEF</sequence>
<evidence type="ECO:0000313" key="8">
    <source>
        <dbReference type="EMBL" id="KAG8037024.1"/>
    </source>
</evidence>
<evidence type="ECO:0000313" key="9">
    <source>
        <dbReference type="Proteomes" id="UP000729913"/>
    </source>
</evidence>
<accession>A0A8J5V7N8</accession>
<dbReference type="Pfam" id="PF14497">
    <property type="entry name" value="GST_C_3"/>
    <property type="match status" value="1"/>
</dbReference>
<evidence type="ECO:0000256" key="5">
    <source>
        <dbReference type="ARBA" id="ARBA00047960"/>
    </source>
</evidence>
<evidence type="ECO:0000256" key="4">
    <source>
        <dbReference type="ARBA" id="ARBA00038317"/>
    </source>
</evidence>
<evidence type="ECO:0000259" key="7">
    <source>
        <dbReference type="PROSITE" id="PS50405"/>
    </source>
</evidence>
<comment type="caution">
    <text evidence="8">The sequence shown here is derived from an EMBL/GenBank/DDBJ whole genome shotgun (WGS) entry which is preliminary data.</text>
</comment>
<comment type="catalytic activity">
    <reaction evidence="5">
        <text>RX + glutathione = an S-substituted glutathione + a halide anion + H(+)</text>
        <dbReference type="Rhea" id="RHEA:16437"/>
        <dbReference type="ChEBI" id="CHEBI:15378"/>
        <dbReference type="ChEBI" id="CHEBI:16042"/>
        <dbReference type="ChEBI" id="CHEBI:17792"/>
        <dbReference type="ChEBI" id="CHEBI:57925"/>
        <dbReference type="ChEBI" id="CHEBI:90779"/>
        <dbReference type="EC" id="2.5.1.18"/>
    </reaction>
</comment>
<evidence type="ECO:0000259" key="6">
    <source>
        <dbReference type="PROSITE" id="PS50404"/>
    </source>
</evidence>
<dbReference type="GO" id="GO:0004602">
    <property type="term" value="F:glutathione peroxidase activity"/>
    <property type="evidence" value="ECO:0007669"/>
    <property type="project" value="UniProtKB-ARBA"/>
</dbReference>
<dbReference type="EMBL" id="JAAOIC020000048">
    <property type="protein sequence ID" value="KAG8037024.1"/>
    <property type="molecule type" value="Genomic_DNA"/>
</dbReference>
<dbReference type="GO" id="GO:0004364">
    <property type="term" value="F:glutathione transferase activity"/>
    <property type="evidence" value="ECO:0007669"/>
    <property type="project" value="UniProtKB-EC"/>
</dbReference>
<dbReference type="InterPro" id="IPR040079">
    <property type="entry name" value="Glutathione_S-Trfase"/>
</dbReference>
<keyword evidence="3" id="KW-0808">Transferase</keyword>
<dbReference type="FunFam" id="1.20.1050.10:FF:000030">
    <property type="entry name" value="Glutathione S-transferase S1"/>
    <property type="match status" value="1"/>
</dbReference>
<dbReference type="GO" id="GO:0006749">
    <property type="term" value="P:glutathione metabolic process"/>
    <property type="evidence" value="ECO:0007669"/>
    <property type="project" value="TreeGrafter"/>
</dbReference>
<dbReference type="InterPro" id="IPR010987">
    <property type="entry name" value="Glutathione-S-Trfase_C-like"/>
</dbReference>
<keyword evidence="9" id="KW-1185">Reference proteome</keyword>
<evidence type="ECO:0000256" key="1">
    <source>
        <dbReference type="ARBA" id="ARBA00011738"/>
    </source>
</evidence>
<dbReference type="PANTHER" id="PTHR11571:SF224">
    <property type="entry name" value="HEMATOPOIETIC PROSTAGLANDIN D SYNTHASE"/>
    <property type="match status" value="1"/>
</dbReference>
<feature type="domain" description="GST C-terminal" evidence="7">
    <location>
        <begin position="83"/>
        <end position="203"/>
    </location>
</feature>
<dbReference type="CDD" id="cd03192">
    <property type="entry name" value="GST_C_Sigma_like"/>
    <property type="match status" value="1"/>
</dbReference>
<dbReference type="Proteomes" id="UP000729913">
    <property type="component" value="Unassembled WGS sequence"/>
</dbReference>
<dbReference type="SFLD" id="SFLDG00363">
    <property type="entry name" value="AMPS_(cytGST):_Alpha-__Mu-__Pi"/>
    <property type="match status" value="1"/>
</dbReference>
<dbReference type="AlphaFoldDB" id="A0A8J5V7N8"/>
<dbReference type="PROSITE" id="PS50405">
    <property type="entry name" value="GST_CTER"/>
    <property type="match status" value="1"/>
</dbReference>